<accession>A0A0H4KVL8</accession>
<organism evidence="1 2">
    <name type="scientific">Priestia filamentosa</name>
    <dbReference type="NCBI Taxonomy" id="1402861"/>
    <lineage>
        <taxon>Bacteria</taxon>
        <taxon>Bacillati</taxon>
        <taxon>Bacillota</taxon>
        <taxon>Bacilli</taxon>
        <taxon>Bacillales</taxon>
        <taxon>Bacillaceae</taxon>
        <taxon>Priestia</taxon>
    </lineage>
</organism>
<evidence type="ECO:0000313" key="1">
    <source>
        <dbReference type="EMBL" id="AKO92338.1"/>
    </source>
</evidence>
<gene>
    <name evidence="1" type="ORF">BEH_09665</name>
</gene>
<dbReference type="EMBL" id="CP011974">
    <property type="protein sequence ID" value="AKO92338.1"/>
    <property type="molecule type" value="Genomic_DNA"/>
</dbReference>
<dbReference type="Proteomes" id="UP000036202">
    <property type="component" value="Chromosome"/>
</dbReference>
<proteinExistence type="predicted"/>
<dbReference type="KEGG" id="beo:BEH_09665"/>
<keyword evidence="2" id="KW-1185">Reference proteome</keyword>
<protein>
    <submittedName>
        <fullName evidence="1">Uncharacterized protein</fullName>
    </submittedName>
</protein>
<name>A0A0H4KVL8_9BACI</name>
<accession>A0A231SC75</accession>
<dbReference type="AlphaFoldDB" id="A0A0H4KVL8"/>
<reference evidence="2" key="2">
    <citation type="submission" date="2015-06" db="EMBL/GenBank/DDBJ databases">
        <title>Genome Sequence of Bacillus endophyticus and Analysis of its Companion Mechanism in the Ketogulonigenium vulgare-Bacillus strain Consortium.</title>
        <authorList>
            <person name="Jia N."/>
            <person name="Du J."/>
            <person name="Ding M.-Z."/>
            <person name="Gao F."/>
            <person name="Yuan Y.-J."/>
        </authorList>
    </citation>
    <scope>NUCLEOTIDE SEQUENCE [LARGE SCALE GENOMIC DNA]</scope>
    <source>
        <strain evidence="2">Hbe603</strain>
    </source>
</reference>
<reference evidence="1 2" key="1">
    <citation type="journal article" date="2015" name="PLoS ONE">
        <title>Genome Sequence of Bacillus endophyticus and Analysis of Its Companion Mechanism in the Ketogulonigenium vulgare-Bacillus Strain Consortium.</title>
        <authorList>
            <person name="Jia N."/>
            <person name="Du J."/>
            <person name="Ding M.Z."/>
            <person name="Gao F."/>
            <person name="Yuan Y.J."/>
        </authorList>
    </citation>
    <scope>NUCLEOTIDE SEQUENCE [LARGE SCALE GENOMIC DNA]</scope>
    <source>
        <strain evidence="1 2">Hbe603</strain>
    </source>
</reference>
<dbReference type="PATRIC" id="fig|135735.6.peg.2008"/>
<sequence length="68" mass="7980">MTSFHLLFIKAIILICNKRAKQNKGTFVENYKKKISVDVSFCNICSQHLVYFARDEKGERQEKAKKIE</sequence>
<evidence type="ECO:0000313" key="2">
    <source>
        <dbReference type="Proteomes" id="UP000036202"/>
    </source>
</evidence>